<proteinExistence type="predicted"/>
<gene>
    <name evidence="1" type="ORF">mPipKuh1_007901</name>
</gene>
<evidence type="ECO:0000313" key="2">
    <source>
        <dbReference type="Proteomes" id="UP000558488"/>
    </source>
</evidence>
<evidence type="ECO:0000313" key="1">
    <source>
        <dbReference type="EMBL" id="KAF6392723.1"/>
    </source>
</evidence>
<protein>
    <submittedName>
        <fullName evidence="1">Uncharacterized protein</fullName>
    </submittedName>
</protein>
<accession>A0A7J8B1N0</accession>
<dbReference type="EMBL" id="JACAGB010000001">
    <property type="protein sequence ID" value="KAF6392723.1"/>
    <property type="molecule type" value="Genomic_DNA"/>
</dbReference>
<sequence>MTSRLCISVRSPALSLPHKWPCLPTAATPAAIPDAQLNCAFIQHRTTQRSPAHGRDGSLNNAICLGLNLGVCNLIQLIFKPKLSRLIAWQSSAQNVCTAAKKFHIKIVCDGICFFLIKSLNVH</sequence>
<dbReference type="Proteomes" id="UP000558488">
    <property type="component" value="Unassembled WGS sequence"/>
</dbReference>
<comment type="caution">
    <text evidence="1">The sequence shown here is derived from an EMBL/GenBank/DDBJ whole genome shotgun (WGS) entry which is preliminary data.</text>
</comment>
<reference evidence="1 2" key="1">
    <citation type="journal article" date="2020" name="Nature">
        <title>Six reference-quality genomes reveal evolution of bat adaptations.</title>
        <authorList>
            <person name="Jebb D."/>
            <person name="Huang Z."/>
            <person name="Pippel M."/>
            <person name="Hughes G.M."/>
            <person name="Lavrichenko K."/>
            <person name="Devanna P."/>
            <person name="Winkler S."/>
            <person name="Jermiin L.S."/>
            <person name="Skirmuntt E.C."/>
            <person name="Katzourakis A."/>
            <person name="Burkitt-Gray L."/>
            <person name="Ray D.A."/>
            <person name="Sullivan K.A.M."/>
            <person name="Roscito J.G."/>
            <person name="Kirilenko B.M."/>
            <person name="Davalos L.M."/>
            <person name="Corthals A.P."/>
            <person name="Power M.L."/>
            <person name="Jones G."/>
            <person name="Ransome R.D."/>
            <person name="Dechmann D.K.N."/>
            <person name="Locatelli A.G."/>
            <person name="Puechmaille S.J."/>
            <person name="Fedrigo O."/>
            <person name="Jarvis E.D."/>
            <person name="Hiller M."/>
            <person name="Vernes S.C."/>
            <person name="Myers E.W."/>
            <person name="Teeling E.C."/>
        </authorList>
    </citation>
    <scope>NUCLEOTIDE SEQUENCE [LARGE SCALE GENOMIC DNA]</scope>
    <source>
        <strain evidence="1">MPipKuh1</strain>
        <tissue evidence="1">Flight muscle</tissue>
    </source>
</reference>
<dbReference type="AlphaFoldDB" id="A0A7J8B1N0"/>
<organism evidence="1 2">
    <name type="scientific">Pipistrellus kuhlii</name>
    <name type="common">Kuhl's pipistrelle</name>
    <dbReference type="NCBI Taxonomy" id="59472"/>
    <lineage>
        <taxon>Eukaryota</taxon>
        <taxon>Metazoa</taxon>
        <taxon>Chordata</taxon>
        <taxon>Craniata</taxon>
        <taxon>Vertebrata</taxon>
        <taxon>Euteleostomi</taxon>
        <taxon>Mammalia</taxon>
        <taxon>Eutheria</taxon>
        <taxon>Laurasiatheria</taxon>
        <taxon>Chiroptera</taxon>
        <taxon>Yangochiroptera</taxon>
        <taxon>Vespertilionidae</taxon>
        <taxon>Pipistrellus</taxon>
    </lineage>
</organism>
<name>A0A7J8B1N0_PIPKU</name>
<keyword evidence="2" id="KW-1185">Reference proteome</keyword>